<evidence type="ECO:0000256" key="1">
    <source>
        <dbReference type="ARBA" id="ARBA00004229"/>
    </source>
</evidence>
<keyword evidence="14" id="KW-1185">Reference proteome</keyword>
<keyword evidence="10" id="KW-0408">Iron</keyword>
<dbReference type="Pfam" id="PF01327">
    <property type="entry name" value="Pep_deformylase"/>
    <property type="match status" value="1"/>
</dbReference>
<dbReference type="PANTHER" id="PTHR10458">
    <property type="entry name" value="PEPTIDE DEFORMYLASE"/>
    <property type="match status" value="1"/>
</dbReference>
<evidence type="ECO:0000256" key="9">
    <source>
        <dbReference type="ARBA" id="ARBA00022946"/>
    </source>
</evidence>
<dbReference type="EC" id="3.5.1.88" evidence="3 11"/>
<feature type="region of interest" description="Disordered" evidence="12">
    <location>
        <begin position="28"/>
        <end position="49"/>
    </location>
</feature>
<dbReference type="GO" id="GO:0046872">
    <property type="term" value="F:metal ion binding"/>
    <property type="evidence" value="ECO:0007669"/>
    <property type="project" value="UniProtKB-KW"/>
</dbReference>
<comment type="similarity">
    <text evidence="2 11">Belongs to the polypeptide deformylase family.</text>
</comment>
<evidence type="ECO:0000313" key="14">
    <source>
        <dbReference type="Proteomes" id="UP000232323"/>
    </source>
</evidence>
<evidence type="ECO:0000256" key="3">
    <source>
        <dbReference type="ARBA" id="ARBA00012175"/>
    </source>
</evidence>
<dbReference type="InterPro" id="IPR023635">
    <property type="entry name" value="Peptide_deformylase"/>
</dbReference>
<keyword evidence="9 11" id="KW-0809">Transit peptide</keyword>
<dbReference type="AlphaFoldDB" id="A0A250XCH1"/>
<accession>A0A250XCH1</accession>
<dbReference type="NCBIfam" id="TIGR00079">
    <property type="entry name" value="pept_deformyl"/>
    <property type="match status" value="1"/>
</dbReference>
<evidence type="ECO:0000256" key="6">
    <source>
        <dbReference type="ARBA" id="ARBA00022723"/>
    </source>
</evidence>
<dbReference type="Proteomes" id="UP000232323">
    <property type="component" value="Unassembled WGS sequence"/>
</dbReference>
<evidence type="ECO:0000256" key="2">
    <source>
        <dbReference type="ARBA" id="ARBA00010759"/>
    </source>
</evidence>
<dbReference type="Gene3D" id="3.90.45.10">
    <property type="entry name" value="Peptide deformylase"/>
    <property type="match status" value="1"/>
</dbReference>
<comment type="subcellular location">
    <subcellularLocation>
        <location evidence="1 11">Plastid</location>
        <location evidence="1 11">Chloroplast</location>
    </subcellularLocation>
</comment>
<evidence type="ECO:0000313" key="13">
    <source>
        <dbReference type="EMBL" id="GAX80756.1"/>
    </source>
</evidence>
<gene>
    <name evidence="13" type="ORF">CEUSTIGMA_g8191.t1</name>
</gene>
<evidence type="ECO:0000256" key="12">
    <source>
        <dbReference type="SAM" id="MobiDB-lite"/>
    </source>
</evidence>
<protein>
    <recommendedName>
        <fullName evidence="3 11">Peptide deformylase</fullName>
        <ecNumber evidence="3 11">3.5.1.88</ecNumber>
    </recommendedName>
</protein>
<dbReference type="NCBIfam" id="NF001159">
    <property type="entry name" value="PRK00150.1-3"/>
    <property type="match status" value="1"/>
</dbReference>
<dbReference type="FunFam" id="3.90.45.10:FF:000006">
    <property type="entry name" value="Peptide deformylase"/>
    <property type="match status" value="1"/>
</dbReference>
<evidence type="ECO:0000256" key="11">
    <source>
        <dbReference type="RuleBase" id="RU362111"/>
    </source>
</evidence>
<evidence type="ECO:0000256" key="7">
    <source>
        <dbReference type="ARBA" id="ARBA00022801"/>
    </source>
</evidence>
<keyword evidence="5 11" id="KW-0934">Plastid</keyword>
<comment type="catalytic activity">
    <reaction evidence="11">
        <text>N-terminal N-formyl-L-methionyl-[peptide] + H2O = N-terminal L-methionyl-[peptide] + formate</text>
        <dbReference type="Rhea" id="RHEA:24420"/>
        <dbReference type="Rhea" id="RHEA-COMP:10639"/>
        <dbReference type="Rhea" id="RHEA-COMP:10640"/>
        <dbReference type="ChEBI" id="CHEBI:15377"/>
        <dbReference type="ChEBI" id="CHEBI:15740"/>
        <dbReference type="ChEBI" id="CHEBI:49298"/>
        <dbReference type="ChEBI" id="CHEBI:64731"/>
        <dbReference type="EC" id="3.5.1.88"/>
    </reaction>
</comment>
<organism evidence="13 14">
    <name type="scientific">Chlamydomonas eustigma</name>
    <dbReference type="NCBI Taxonomy" id="1157962"/>
    <lineage>
        <taxon>Eukaryota</taxon>
        <taxon>Viridiplantae</taxon>
        <taxon>Chlorophyta</taxon>
        <taxon>core chlorophytes</taxon>
        <taxon>Chlorophyceae</taxon>
        <taxon>CS clade</taxon>
        <taxon>Chlamydomonadales</taxon>
        <taxon>Chlamydomonadaceae</taxon>
        <taxon>Chlamydomonas</taxon>
    </lineage>
</organism>
<keyword evidence="7 11" id="KW-0378">Hydrolase</keyword>
<evidence type="ECO:0000256" key="8">
    <source>
        <dbReference type="ARBA" id="ARBA00022917"/>
    </source>
</evidence>
<dbReference type="InterPro" id="IPR036821">
    <property type="entry name" value="Peptide_deformylase_sf"/>
</dbReference>
<keyword evidence="8 11" id="KW-0648">Protein biosynthesis</keyword>
<comment type="function">
    <text evidence="11">Removes the formyl group from the N-terminal Met of newly synthesized proteins.</text>
</comment>
<dbReference type="PRINTS" id="PR01576">
    <property type="entry name" value="PDEFORMYLASE"/>
</dbReference>
<evidence type="ECO:0000256" key="4">
    <source>
        <dbReference type="ARBA" id="ARBA00022528"/>
    </source>
</evidence>
<dbReference type="OrthoDB" id="276063at2759"/>
<evidence type="ECO:0000256" key="5">
    <source>
        <dbReference type="ARBA" id="ARBA00022640"/>
    </source>
</evidence>
<dbReference type="CDD" id="cd00487">
    <property type="entry name" value="Pep_deformylase"/>
    <property type="match status" value="1"/>
</dbReference>
<dbReference type="PANTHER" id="PTHR10458:SF22">
    <property type="entry name" value="PEPTIDE DEFORMYLASE"/>
    <property type="match status" value="1"/>
</dbReference>
<dbReference type="GO" id="GO:0009507">
    <property type="term" value="C:chloroplast"/>
    <property type="evidence" value="ECO:0007669"/>
    <property type="project" value="UniProtKB-SubCell"/>
</dbReference>
<proteinExistence type="inferred from homology"/>
<comment type="caution">
    <text evidence="13">The sequence shown here is derived from an EMBL/GenBank/DDBJ whole genome shotgun (WGS) entry which is preliminary data.</text>
</comment>
<keyword evidence="4 11" id="KW-0150">Chloroplast</keyword>
<reference evidence="13 14" key="1">
    <citation type="submission" date="2017-08" db="EMBL/GenBank/DDBJ databases">
        <title>Acidophilic green algal genome provides insights into adaptation to an acidic environment.</title>
        <authorList>
            <person name="Hirooka S."/>
            <person name="Hirose Y."/>
            <person name="Kanesaki Y."/>
            <person name="Higuchi S."/>
            <person name="Fujiwara T."/>
            <person name="Onuma R."/>
            <person name="Era A."/>
            <person name="Ohbayashi R."/>
            <person name="Uzuka A."/>
            <person name="Nozaki H."/>
            <person name="Yoshikawa H."/>
            <person name="Miyagishima S.Y."/>
        </authorList>
    </citation>
    <scope>NUCLEOTIDE SEQUENCE [LARGE SCALE GENOMIC DNA]</scope>
    <source>
        <strain evidence="13 14">NIES-2499</strain>
    </source>
</reference>
<dbReference type="EMBL" id="BEGY01000056">
    <property type="protein sequence ID" value="GAX80756.1"/>
    <property type="molecule type" value="Genomic_DNA"/>
</dbReference>
<dbReference type="GO" id="GO:0006412">
    <property type="term" value="P:translation"/>
    <property type="evidence" value="ECO:0007669"/>
    <property type="project" value="UniProtKB-KW"/>
</dbReference>
<keyword evidence="6 11" id="KW-0479">Metal-binding</keyword>
<name>A0A250XCH1_9CHLO</name>
<dbReference type="HAMAP" id="MF_00163">
    <property type="entry name" value="Pep_deformylase"/>
    <property type="match status" value="1"/>
</dbReference>
<dbReference type="STRING" id="1157962.A0A250XCH1"/>
<sequence length="261" mass="28950">MRLRTHLQRCATIKQPIRVVARAGQTSLNASSGMKPASKDLQPPKDLPTLSSLEWSKPLQIVRYPDPRLRAVNAKITKFDSSLLELAKEMIQAMYLDDGVGLAAPQVGINARLMVFNPHGKEKPGNESILVNPEIVSISKSTAVETEGCLSFPDRCSNDVSRTLIYADVERPRDIIVKAQDEKGEPVQLQLGGLSDLGAFISRIFQHEYDHLQGILFHDRMKANVLDSVRTSLQALEEEFLVANPGVKIQRIPAMKVKKGF</sequence>
<dbReference type="GO" id="GO:0042586">
    <property type="term" value="F:peptide deformylase activity"/>
    <property type="evidence" value="ECO:0007669"/>
    <property type="project" value="UniProtKB-EC"/>
</dbReference>
<evidence type="ECO:0000256" key="10">
    <source>
        <dbReference type="ARBA" id="ARBA00023004"/>
    </source>
</evidence>
<dbReference type="SUPFAM" id="SSF56420">
    <property type="entry name" value="Peptide deformylase"/>
    <property type="match status" value="1"/>
</dbReference>